<keyword evidence="2" id="KW-1185">Reference proteome</keyword>
<gene>
    <name evidence="1" type="ORF">FKW44_007622</name>
</gene>
<name>A0A7T8KF18_CALRO</name>
<organism evidence="1 2">
    <name type="scientific">Caligus rogercresseyi</name>
    <name type="common">Sea louse</name>
    <dbReference type="NCBI Taxonomy" id="217165"/>
    <lineage>
        <taxon>Eukaryota</taxon>
        <taxon>Metazoa</taxon>
        <taxon>Ecdysozoa</taxon>
        <taxon>Arthropoda</taxon>
        <taxon>Crustacea</taxon>
        <taxon>Multicrustacea</taxon>
        <taxon>Hexanauplia</taxon>
        <taxon>Copepoda</taxon>
        <taxon>Siphonostomatoida</taxon>
        <taxon>Caligidae</taxon>
        <taxon>Caligus</taxon>
    </lineage>
</organism>
<evidence type="ECO:0000313" key="1">
    <source>
        <dbReference type="EMBL" id="QQP54706.1"/>
    </source>
</evidence>
<sequence length="54" mass="5780">MVLGLATIRGLPSELVGIPFDEASLDPSGGLFVILRLVDSDFMGFVAEPLNYLI</sequence>
<dbReference type="Proteomes" id="UP000595437">
    <property type="component" value="Chromosome 5"/>
</dbReference>
<dbReference type="AlphaFoldDB" id="A0A7T8KF18"/>
<protein>
    <submittedName>
        <fullName evidence="1">Guanylate cyclase</fullName>
    </submittedName>
</protein>
<reference evidence="2" key="1">
    <citation type="submission" date="2021-01" db="EMBL/GenBank/DDBJ databases">
        <title>Caligus Genome Assembly.</title>
        <authorList>
            <person name="Gallardo-Escarate C."/>
        </authorList>
    </citation>
    <scope>NUCLEOTIDE SEQUENCE [LARGE SCALE GENOMIC DNA]</scope>
</reference>
<dbReference type="EMBL" id="CP045894">
    <property type="protein sequence ID" value="QQP54706.1"/>
    <property type="molecule type" value="Genomic_DNA"/>
</dbReference>
<evidence type="ECO:0000313" key="2">
    <source>
        <dbReference type="Proteomes" id="UP000595437"/>
    </source>
</evidence>
<accession>A0A7T8KF18</accession>
<proteinExistence type="predicted"/>